<sequence length="115" mass="12682">ECSYCTDAACASPSHYTQYTLTVIDIYCRAEMSNEECNALTVDVEVLLVCDDSNWDNVKVAQRQNAVLLPHGCGIVELARPTSTTGIIYVHHAHHCEALDGTEHAPDIFDDGERN</sequence>
<proteinExistence type="predicted"/>
<organism evidence="3">
    <name type="scientific">Hydatigena taeniaeformis</name>
    <name type="common">Feline tapeworm</name>
    <name type="synonym">Taenia taeniaeformis</name>
    <dbReference type="NCBI Taxonomy" id="6205"/>
    <lineage>
        <taxon>Eukaryota</taxon>
        <taxon>Metazoa</taxon>
        <taxon>Spiralia</taxon>
        <taxon>Lophotrochozoa</taxon>
        <taxon>Platyhelminthes</taxon>
        <taxon>Cestoda</taxon>
        <taxon>Eucestoda</taxon>
        <taxon>Cyclophyllidea</taxon>
        <taxon>Taeniidae</taxon>
        <taxon>Hydatigera</taxon>
    </lineage>
</organism>
<keyword evidence="2" id="KW-1185">Reference proteome</keyword>
<dbReference type="WBParaSite" id="TTAC_0000498701-mRNA-1">
    <property type="protein sequence ID" value="TTAC_0000498701-mRNA-1"/>
    <property type="gene ID" value="TTAC_0000498701"/>
</dbReference>
<dbReference type="AlphaFoldDB" id="A0A0R3WW47"/>
<protein>
    <submittedName>
        <fullName evidence="3">ZP domain-containing protein</fullName>
    </submittedName>
</protein>
<evidence type="ECO:0000313" key="1">
    <source>
        <dbReference type="EMBL" id="VDM25970.1"/>
    </source>
</evidence>
<reference evidence="1 2" key="2">
    <citation type="submission" date="2018-11" db="EMBL/GenBank/DDBJ databases">
        <authorList>
            <consortium name="Pathogen Informatics"/>
        </authorList>
    </citation>
    <scope>NUCLEOTIDE SEQUENCE [LARGE SCALE GENOMIC DNA]</scope>
</reference>
<dbReference type="Proteomes" id="UP000274429">
    <property type="component" value="Unassembled WGS sequence"/>
</dbReference>
<evidence type="ECO:0000313" key="2">
    <source>
        <dbReference type="Proteomes" id="UP000274429"/>
    </source>
</evidence>
<reference evidence="3" key="1">
    <citation type="submission" date="2017-02" db="UniProtKB">
        <authorList>
            <consortium name="WormBaseParasite"/>
        </authorList>
    </citation>
    <scope>IDENTIFICATION</scope>
</reference>
<evidence type="ECO:0000313" key="3">
    <source>
        <dbReference type="WBParaSite" id="TTAC_0000498701-mRNA-1"/>
    </source>
</evidence>
<accession>A0A0R3WW47</accession>
<gene>
    <name evidence="1" type="ORF">TTAC_LOCUS4972</name>
</gene>
<name>A0A0R3WW47_HYDTA</name>
<dbReference type="EMBL" id="UYWX01005813">
    <property type="protein sequence ID" value="VDM25970.1"/>
    <property type="molecule type" value="Genomic_DNA"/>
</dbReference>